<keyword evidence="2 9" id="KW-0028">Amino-acid biosynthesis</keyword>
<evidence type="ECO:0000256" key="7">
    <source>
        <dbReference type="ARBA" id="ARBA00052328"/>
    </source>
</evidence>
<dbReference type="EMBL" id="LSKU01000001">
    <property type="protein sequence ID" value="KXG43999.1"/>
    <property type="molecule type" value="Genomic_DNA"/>
</dbReference>
<dbReference type="GO" id="GO:0005829">
    <property type="term" value="C:cytosol"/>
    <property type="evidence" value="ECO:0007669"/>
    <property type="project" value="TreeGrafter"/>
</dbReference>
<feature type="binding site" evidence="9">
    <location>
        <position position="119"/>
    </location>
    <ligand>
        <name>5-phospho-alpha-D-ribose 1-diphosphate</name>
        <dbReference type="ChEBI" id="CHEBI:58017"/>
    </ligand>
</feature>
<evidence type="ECO:0000313" key="13">
    <source>
        <dbReference type="Proteomes" id="UP000070352"/>
    </source>
</evidence>
<evidence type="ECO:0000259" key="11">
    <source>
        <dbReference type="Pfam" id="PF02885"/>
    </source>
</evidence>
<keyword evidence="13" id="KW-1185">Reference proteome</keyword>
<evidence type="ECO:0000259" key="10">
    <source>
        <dbReference type="Pfam" id="PF00591"/>
    </source>
</evidence>
<evidence type="ECO:0000256" key="4">
    <source>
        <dbReference type="ARBA" id="ARBA00022679"/>
    </source>
</evidence>
<evidence type="ECO:0000256" key="6">
    <source>
        <dbReference type="ARBA" id="ARBA00023141"/>
    </source>
</evidence>
<dbReference type="Pfam" id="PF02885">
    <property type="entry name" value="Glycos_trans_3N"/>
    <property type="match status" value="1"/>
</dbReference>
<feature type="binding site" evidence="9">
    <location>
        <position position="79"/>
    </location>
    <ligand>
        <name>anthranilate</name>
        <dbReference type="ChEBI" id="CHEBI:16567"/>
        <label>1</label>
    </ligand>
</feature>
<dbReference type="InterPro" id="IPR017459">
    <property type="entry name" value="Glycosyl_Trfase_fam3_N_dom"/>
</dbReference>
<keyword evidence="9" id="KW-0460">Magnesium</keyword>
<dbReference type="Proteomes" id="UP000070352">
    <property type="component" value="Unassembled WGS sequence"/>
</dbReference>
<dbReference type="STRING" id="1413211.U473_08240"/>
<dbReference type="PANTHER" id="PTHR43285:SF2">
    <property type="entry name" value="ANTHRANILATE PHOSPHORIBOSYLTRANSFERASE"/>
    <property type="match status" value="1"/>
</dbReference>
<dbReference type="SUPFAM" id="SSF47648">
    <property type="entry name" value="Nucleoside phosphorylase/phosphoribosyltransferase N-terminal domain"/>
    <property type="match status" value="1"/>
</dbReference>
<comment type="function">
    <text evidence="9">Catalyzes the transfer of the phosphoribosyl group of 5-phosphorylribose-1-pyrophosphate (PRPP) to anthranilate to yield N-(5'-phosphoribosyl)-anthranilate (PRA).</text>
</comment>
<dbReference type="EC" id="2.4.2.18" evidence="9"/>
<dbReference type="GO" id="GO:0000287">
    <property type="term" value="F:magnesium ion binding"/>
    <property type="evidence" value="ECO:0007669"/>
    <property type="project" value="UniProtKB-UniRule"/>
</dbReference>
<organism evidence="12 13">
    <name type="scientific">Tepidibacillus decaturensis</name>
    <dbReference type="NCBI Taxonomy" id="1413211"/>
    <lineage>
        <taxon>Bacteria</taxon>
        <taxon>Bacillati</taxon>
        <taxon>Bacillota</taxon>
        <taxon>Bacilli</taxon>
        <taxon>Bacillales</taxon>
        <taxon>Bacillaceae</taxon>
        <taxon>Tepidibacillus</taxon>
    </lineage>
</organism>
<keyword evidence="4 9" id="KW-0808">Transferase</keyword>
<feature type="binding site" evidence="9">
    <location>
        <position position="79"/>
    </location>
    <ligand>
        <name>5-phospho-alpha-D-ribose 1-diphosphate</name>
        <dbReference type="ChEBI" id="CHEBI:58017"/>
    </ligand>
</feature>
<dbReference type="RefSeq" id="WP_068725186.1">
    <property type="nucleotide sequence ID" value="NZ_LSKU01000001.1"/>
</dbReference>
<gene>
    <name evidence="9" type="primary">trpD</name>
    <name evidence="12" type="ORF">U473_08240</name>
</gene>
<comment type="similarity">
    <text evidence="8">In the C-terminal section; belongs to the anthranilate phosphoribosyltransferase family.</text>
</comment>
<dbReference type="NCBIfam" id="TIGR01245">
    <property type="entry name" value="trpD"/>
    <property type="match status" value="1"/>
</dbReference>
<evidence type="ECO:0000256" key="3">
    <source>
        <dbReference type="ARBA" id="ARBA00022676"/>
    </source>
</evidence>
<comment type="subunit">
    <text evidence="9">Homodimer.</text>
</comment>
<feature type="binding site" evidence="9">
    <location>
        <begin position="82"/>
        <end position="83"/>
    </location>
    <ligand>
        <name>5-phospho-alpha-D-ribose 1-diphosphate</name>
        <dbReference type="ChEBI" id="CHEBI:58017"/>
    </ligand>
</feature>
<dbReference type="HAMAP" id="MF_00211">
    <property type="entry name" value="TrpD"/>
    <property type="match status" value="1"/>
</dbReference>
<comment type="caution">
    <text evidence="9">Lacks conserved residue(s) required for the propagation of feature annotation.</text>
</comment>
<dbReference type="InterPro" id="IPR005940">
    <property type="entry name" value="Anthranilate_Pribosyl_Tfrase"/>
</dbReference>
<feature type="domain" description="Glycosyl transferase family 3 N-terminal" evidence="11">
    <location>
        <begin position="3"/>
        <end position="63"/>
    </location>
</feature>
<dbReference type="PANTHER" id="PTHR43285">
    <property type="entry name" value="ANTHRANILATE PHOSPHORIBOSYLTRANSFERASE"/>
    <property type="match status" value="1"/>
</dbReference>
<name>A0A135L4Z4_9BACI</name>
<reference evidence="12 13" key="1">
    <citation type="submission" date="2016-02" db="EMBL/GenBank/DDBJ databases">
        <title>Draft Genome for Tepidibacillus decaturensis nov. sp. Strain Z9, an Anaerobic, Moderately Thermophilic and Heterotrophic Bacterium from Deep Subsurface of the Illinois Basin, USA.</title>
        <authorList>
            <person name="Dong Y."/>
            <person name="Chang J.Y."/>
            <person name="Sanford R."/>
            <person name="Fouke B.W."/>
        </authorList>
    </citation>
    <scope>NUCLEOTIDE SEQUENCE [LARGE SCALE GENOMIC DNA]</scope>
    <source>
        <strain evidence="12 13">Z9</strain>
    </source>
</reference>
<dbReference type="SUPFAM" id="SSF52418">
    <property type="entry name" value="Nucleoside phosphorylase/phosphoribosyltransferase catalytic domain"/>
    <property type="match status" value="1"/>
</dbReference>
<keyword evidence="3 9" id="KW-0328">Glycosyltransferase</keyword>
<dbReference type="InterPro" id="IPR000312">
    <property type="entry name" value="Glycosyl_Trfase_fam3"/>
</dbReference>
<dbReference type="UniPathway" id="UPA00035">
    <property type="reaction ID" value="UER00041"/>
</dbReference>
<feature type="binding site" evidence="9">
    <location>
        <position position="91"/>
    </location>
    <ligand>
        <name>Mg(2+)</name>
        <dbReference type="ChEBI" id="CHEBI:18420"/>
        <label>1</label>
    </ligand>
</feature>
<dbReference type="Gene3D" id="3.40.1030.10">
    <property type="entry name" value="Nucleoside phosphorylase/phosphoribosyltransferase catalytic domain"/>
    <property type="match status" value="1"/>
</dbReference>
<keyword evidence="9" id="KW-0479">Metal-binding</keyword>
<feature type="binding site" evidence="9">
    <location>
        <begin position="89"/>
        <end position="92"/>
    </location>
    <ligand>
        <name>5-phospho-alpha-D-ribose 1-diphosphate</name>
        <dbReference type="ChEBI" id="CHEBI:58017"/>
    </ligand>
</feature>
<comment type="pathway">
    <text evidence="1 9">Amino-acid biosynthesis; L-tryptophan biosynthesis; L-tryptophan from chorismate: step 2/5.</text>
</comment>
<feature type="domain" description="Glycosyl transferase family 3" evidence="10">
    <location>
        <begin position="72"/>
        <end position="321"/>
    </location>
</feature>
<comment type="catalytic activity">
    <reaction evidence="7 9">
        <text>N-(5-phospho-beta-D-ribosyl)anthranilate + diphosphate = 5-phospho-alpha-D-ribose 1-diphosphate + anthranilate</text>
        <dbReference type="Rhea" id="RHEA:11768"/>
        <dbReference type="ChEBI" id="CHEBI:16567"/>
        <dbReference type="ChEBI" id="CHEBI:18277"/>
        <dbReference type="ChEBI" id="CHEBI:33019"/>
        <dbReference type="ChEBI" id="CHEBI:58017"/>
        <dbReference type="EC" id="2.4.2.18"/>
    </reaction>
</comment>
<dbReference type="GO" id="GO:0004048">
    <property type="term" value="F:anthranilate phosphoribosyltransferase activity"/>
    <property type="evidence" value="ECO:0007669"/>
    <property type="project" value="UniProtKB-UniRule"/>
</dbReference>
<feature type="binding site" evidence="9">
    <location>
        <position position="87"/>
    </location>
    <ligand>
        <name>5-phospho-alpha-D-ribose 1-diphosphate</name>
        <dbReference type="ChEBI" id="CHEBI:58017"/>
    </ligand>
</feature>
<feature type="binding site" evidence="9">
    <location>
        <position position="225"/>
    </location>
    <ligand>
        <name>Mg(2+)</name>
        <dbReference type="ChEBI" id="CHEBI:18420"/>
        <label>1</label>
    </ligand>
</feature>
<sequence>MRKILEKLLAGNHLTREESKQFMEEIILGNVPPHQVTAFMVGLKVLGETTEEIIGMVEAMREQVKTPFQINGPLLDTCGTGGDGSGTINVSTAAALIAASGGIKVAKHGNRAVSGKSGSADVLEAMDIPIQQSPEDLEQLLNEENIAFLYAPIFHQGMKHAAVSRKELGIRTVFNVLGPLSNPLKADHQVMGVYHPNLTEPIAKVLQGLGVKRAIVVSGLDGMDEITMTNETKVTELRDGEIQTYFVTPEQFGFTRSSLSDLRGDTPQENAKDLLDIFQGKKGPKRDFILINAGASFYVTGKAKSIAEGIELAKELVDTGKVYQKILKLQRFSKKVDHVS</sequence>
<dbReference type="Gene3D" id="1.20.970.10">
    <property type="entry name" value="Transferase, Pyrimidine Nucleoside Phosphorylase, Chain C"/>
    <property type="match status" value="1"/>
</dbReference>
<dbReference type="GO" id="GO:0000162">
    <property type="term" value="P:L-tryptophan biosynthetic process"/>
    <property type="evidence" value="ECO:0007669"/>
    <property type="project" value="UniProtKB-UniRule"/>
</dbReference>
<dbReference type="AlphaFoldDB" id="A0A135L4Z4"/>
<feature type="binding site" evidence="9">
    <location>
        <position position="110"/>
    </location>
    <ligand>
        <name>anthranilate</name>
        <dbReference type="ChEBI" id="CHEBI:16567"/>
        <label>1</label>
    </ligand>
</feature>
<comment type="caution">
    <text evidence="12">The sequence shown here is derived from an EMBL/GenBank/DDBJ whole genome shotgun (WGS) entry which is preliminary data.</text>
</comment>
<protein>
    <recommendedName>
        <fullName evidence="9">Anthranilate phosphoribosyltransferase</fullName>
        <ecNumber evidence="9">2.4.2.18</ecNumber>
    </recommendedName>
</protein>
<dbReference type="OrthoDB" id="9806430at2"/>
<feature type="binding site" evidence="9">
    <location>
        <begin position="107"/>
        <end position="115"/>
    </location>
    <ligand>
        <name>5-phospho-alpha-D-ribose 1-diphosphate</name>
        <dbReference type="ChEBI" id="CHEBI:58017"/>
    </ligand>
</feature>
<dbReference type="FunFam" id="3.40.1030.10:FF:000002">
    <property type="entry name" value="Anthranilate phosphoribosyltransferase"/>
    <property type="match status" value="1"/>
</dbReference>
<dbReference type="InterPro" id="IPR035902">
    <property type="entry name" value="Nuc_phospho_transferase"/>
</dbReference>
<comment type="cofactor">
    <cofactor evidence="9">
        <name>Mg(2+)</name>
        <dbReference type="ChEBI" id="CHEBI:18420"/>
    </cofactor>
    <text evidence="9">Binds 2 magnesium ions per monomer.</text>
</comment>
<comment type="similarity">
    <text evidence="9">Belongs to the anthranilate phosphoribosyltransferase family.</text>
</comment>
<evidence type="ECO:0000313" key="12">
    <source>
        <dbReference type="EMBL" id="KXG43999.1"/>
    </source>
</evidence>
<keyword evidence="6 9" id="KW-0057">Aromatic amino acid biosynthesis</keyword>
<feature type="binding site" evidence="9">
    <location>
        <position position="165"/>
    </location>
    <ligand>
        <name>anthranilate</name>
        <dbReference type="ChEBI" id="CHEBI:16567"/>
        <label>2</label>
    </ligand>
</feature>
<evidence type="ECO:0000256" key="8">
    <source>
        <dbReference type="ARBA" id="ARBA00061188"/>
    </source>
</evidence>
<feature type="binding site" evidence="9">
    <location>
        <position position="225"/>
    </location>
    <ligand>
        <name>Mg(2+)</name>
        <dbReference type="ChEBI" id="CHEBI:18420"/>
        <label>2</label>
    </ligand>
</feature>
<evidence type="ECO:0000256" key="1">
    <source>
        <dbReference type="ARBA" id="ARBA00004907"/>
    </source>
</evidence>
<evidence type="ECO:0000256" key="9">
    <source>
        <dbReference type="HAMAP-Rule" id="MF_00211"/>
    </source>
</evidence>
<evidence type="ECO:0000256" key="5">
    <source>
        <dbReference type="ARBA" id="ARBA00022822"/>
    </source>
</evidence>
<dbReference type="InterPro" id="IPR036320">
    <property type="entry name" value="Glycosyl_Trfase_fam3_N_dom_sf"/>
</dbReference>
<evidence type="ECO:0000256" key="2">
    <source>
        <dbReference type="ARBA" id="ARBA00022605"/>
    </source>
</evidence>
<keyword evidence="5 9" id="KW-0822">Tryptophan biosynthesis</keyword>
<feature type="binding site" evidence="9">
    <location>
        <position position="224"/>
    </location>
    <ligand>
        <name>Mg(2+)</name>
        <dbReference type="ChEBI" id="CHEBI:18420"/>
        <label>2</label>
    </ligand>
</feature>
<dbReference type="Pfam" id="PF00591">
    <property type="entry name" value="Glycos_transf_3"/>
    <property type="match status" value="1"/>
</dbReference>
<proteinExistence type="inferred from homology"/>
<accession>A0A135L4Z4</accession>